<dbReference type="PANTHER" id="PTHR33307">
    <property type="entry name" value="ALPHA-RHAMNOSIDASE (EUROFUNG)"/>
    <property type="match status" value="1"/>
</dbReference>
<dbReference type="Pfam" id="PF08531">
    <property type="entry name" value="Bac_rhamnosid_N"/>
    <property type="match status" value="1"/>
</dbReference>
<dbReference type="InterPro" id="IPR008902">
    <property type="entry name" value="Rhamnosid_concanavalin"/>
</dbReference>
<dbReference type="GO" id="GO:0016787">
    <property type="term" value="F:hydrolase activity"/>
    <property type="evidence" value="ECO:0007669"/>
    <property type="project" value="UniProtKB-KW"/>
</dbReference>
<dbReference type="Gene3D" id="2.60.420.10">
    <property type="entry name" value="Maltose phosphorylase, domain 3"/>
    <property type="match status" value="1"/>
</dbReference>
<keyword evidence="3 8" id="KW-0378">Hydrolase</keyword>
<dbReference type="InterPro" id="IPR008928">
    <property type="entry name" value="6-hairpin_glycosidase_sf"/>
</dbReference>
<dbReference type="InterPro" id="IPR013783">
    <property type="entry name" value="Ig-like_fold"/>
</dbReference>
<comment type="caution">
    <text evidence="8">The sequence shown here is derived from an EMBL/GenBank/DDBJ whole genome shotgun (WGS) entry which is preliminary data.</text>
</comment>
<dbReference type="InterPro" id="IPR035396">
    <property type="entry name" value="Bac_rhamnosid6H"/>
</dbReference>
<feature type="domain" description="Alpha-L-rhamnosidase six-hairpin glycosidase" evidence="6">
    <location>
        <begin position="411"/>
        <end position="771"/>
    </location>
</feature>
<reference evidence="8 9" key="1">
    <citation type="submission" date="2022-06" db="EMBL/GenBank/DDBJ databases">
        <title>Isolation of gut microbiota from human fecal samples.</title>
        <authorList>
            <person name="Pamer E.G."/>
            <person name="Barat B."/>
            <person name="Waligurski E."/>
            <person name="Medina S."/>
            <person name="Paddock L."/>
            <person name="Mostad J."/>
        </authorList>
    </citation>
    <scope>NUCLEOTIDE SEQUENCE [LARGE SCALE GENOMIC DNA]</scope>
    <source>
        <strain evidence="8 9">DFI.9.73</strain>
    </source>
</reference>
<dbReference type="Pfam" id="PF25788">
    <property type="entry name" value="Ig_Rha78A_N"/>
    <property type="match status" value="1"/>
</dbReference>
<dbReference type="GeneID" id="90533704"/>
<evidence type="ECO:0000259" key="6">
    <source>
        <dbReference type="Pfam" id="PF17389"/>
    </source>
</evidence>
<dbReference type="EMBL" id="JANFZH010000018">
    <property type="protein sequence ID" value="MCQ4840035.1"/>
    <property type="molecule type" value="Genomic_DNA"/>
</dbReference>
<evidence type="ECO:0000313" key="8">
    <source>
        <dbReference type="EMBL" id="MCQ4840035.1"/>
    </source>
</evidence>
<dbReference type="PANTHER" id="PTHR33307:SF6">
    <property type="entry name" value="ALPHA-RHAMNOSIDASE (EUROFUNG)-RELATED"/>
    <property type="match status" value="1"/>
</dbReference>
<dbReference type="RefSeq" id="WP_066867018.1">
    <property type="nucleotide sequence ID" value="NZ_CABKVV010000014.1"/>
</dbReference>
<evidence type="ECO:0000313" key="9">
    <source>
        <dbReference type="Proteomes" id="UP001524473"/>
    </source>
</evidence>
<dbReference type="Gene3D" id="2.60.40.10">
    <property type="entry name" value="Immunoglobulins"/>
    <property type="match status" value="1"/>
</dbReference>
<evidence type="ECO:0000259" key="5">
    <source>
        <dbReference type="Pfam" id="PF08531"/>
    </source>
</evidence>
<dbReference type="InterPro" id="IPR013737">
    <property type="entry name" value="Bac_rhamnosid_N"/>
</dbReference>
<name>A0ABT1RZM3_9FIRM</name>
<dbReference type="InterPro" id="IPR035398">
    <property type="entry name" value="Bac_rhamnosid_C"/>
</dbReference>
<keyword evidence="9" id="KW-1185">Reference proteome</keyword>
<dbReference type="Proteomes" id="UP001524473">
    <property type="component" value="Unassembled WGS sequence"/>
</dbReference>
<dbReference type="Pfam" id="PF17389">
    <property type="entry name" value="Bac_rhamnosid6H"/>
    <property type="match status" value="1"/>
</dbReference>
<feature type="domain" description="Bacterial alpha-L-rhamnosidase N-terminal" evidence="5">
    <location>
        <begin position="132"/>
        <end position="291"/>
    </location>
</feature>
<dbReference type="EC" id="3.2.1.40" evidence="2"/>
<evidence type="ECO:0000259" key="7">
    <source>
        <dbReference type="Pfam" id="PF17390"/>
    </source>
</evidence>
<dbReference type="PIRSF" id="PIRSF010631">
    <property type="entry name" value="A-rhamnsds"/>
    <property type="match status" value="1"/>
</dbReference>
<gene>
    <name evidence="8" type="ORF">NE695_08915</name>
</gene>
<evidence type="ECO:0000256" key="2">
    <source>
        <dbReference type="ARBA" id="ARBA00012652"/>
    </source>
</evidence>
<comment type="catalytic activity">
    <reaction evidence="1">
        <text>Hydrolysis of terminal non-reducing alpha-L-rhamnose residues in alpha-L-rhamnosides.</text>
        <dbReference type="EC" id="3.2.1.40"/>
    </reaction>
</comment>
<proteinExistence type="predicted"/>
<feature type="domain" description="Alpha-L-rhamnosidase C-terminal" evidence="7">
    <location>
        <begin position="774"/>
        <end position="846"/>
    </location>
</feature>
<dbReference type="Gene3D" id="1.50.10.10">
    <property type="match status" value="1"/>
</dbReference>
<evidence type="ECO:0000256" key="1">
    <source>
        <dbReference type="ARBA" id="ARBA00001445"/>
    </source>
</evidence>
<evidence type="ECO:0000259" key="4">
    <source>
        <dbReference type="Pfam" id="PF05592"/>
    </source>
</evidence>
<dbReference type="Pfam" id="PF05592">
    <property type="entry name" value="Bac_rhamnosid"/>
    <property type="match status" value="1"/>
</dbReference>
<organism evidence="8 9">
    <name type="scientific">Neglectibacter timonensis</name>
    <dbReference type="NCBI Taxonomy" id="1776382"/>
    <lineage>
        <taxon>Bacteria</taxon>
        <taxon>Bacillati</taxon>
        <taxon>Bacillota</taxon>
        <taxon>Clostridia</taxon>
        <taxon>Eubacteriales</taxon>
        <taxon>Oscillospiraceae</taxon>
        <taxon>Neglectibacter</taxon>
    </lineage>
</organism>
<feature type="domain" description="Alpha-L-rhamnosidase concanavalin-like" evidence="4">
    <location>
        <begin position="308"/>
        <end position="404"/>
    </location>
</feature>
<evidence type="ECO:0000256" key="3">
    <source>
        <dbReference type="ARBA" id="ARBA00022801"/>
    </source>
</evidence>
<dbReference type="Pfam" id="PF17390">
    <property type="entry name" value="Bac_rhamnosid_C"/>
    <property type="match status" value="1"/>
</dbReference>
<accession>A0ABT1RZM3</accession>
<dbReference type="Gene3D" id="2.60.120.260">
    <property type="entry name" value="Galactose-binding domain-like"/>
    <property type="match status" value="2"/>
</dbReference>
<dbReference type="SUPFAM" id="SSF48208">
    <property type="entry name" value="Six-hairpin glycosidases"/>
    <property type="match status" value="1"/>
</dbReference>
<dbReference type="InterPro" id="IPR016007">
    <property type="entry name" value="Alpha_rhamnosid"/>
</dbReference>
<dbReference type="InterPro" id="IPR012341">
    <property type="entry name" value="6hp_glycosidase-like_sf"/>
</dbReference>
<protein>
    <recommendedName>
        <fullName evidence="2">alpha-L-rhamnosidase</fullName>
        <ecNumber evidence="2">3.2.1.40</ecNumber>
    </recommendedName>
</protein>
<sequence length="852" mass="95841">MKVTDLRASHFTEPLGMGLSPLSLSWVTEDTKSKKQEAAQIKIWTEEGPVYDSGRQKTISSLGFEPALVLLPRTRYFWNVTVWGDAGDSGSAQSWFETAKEGEAWAAKWITSTFPKDEHFLLTRNFTAGSALESARIYACGLGIYELEVNGKKAGDEYLLPGFHCYDMMLQYQTFDVTALLQDGENTLGASLAPGWYKGSMTFDRQENIYGDTMKFLCELHLRYQDGHEEVLASDGSWRCLPSPVLESNIYDGEIFDAARRIPDWSVPGCQAESFPVQVLEDGAELLTARIDPKIVCKYTFAPKEILHTKRGETVLDFGQNMTGWVEFEAHEPAGTKIKLSYGEILQEECFYRDNLRTAKCEYLYISDGSPAHVRPHFTFYGFRYVKVEGVTDVKAEDFTACHIRSDIDPIGSIETGNTEVNQLFQNAMWGQFDNFLDIPTDCPQRDERLGWTGDAALICGTACKNLYMPAFFHHYLKNVALEEAYHDGAVPVFVPMTKLKNAQDGALWFENAFQGTAIWSDVATLLPWALYENYGDKNLLRAHYPIMKTWVERIRRDDEADGGRGLWLRGMQLGDWLALDTDDQQNPLGATSLPYTATAFYYYSASLTAKAAKALGLTADAEEYSALCRKIKAAILSEYFQPDGSFKIEGTQTACVLSLFLGLYPDGAKERVTAQLKKRLEAKNMHLDTGFCGTPFLCRVLSENGHNEIAYTLLLNDDFPSWLYEVKMGATTVWERWNSVLPDGSISGTGMNSLNHYAYGSIVDWMYRNVCGLNPCEEAPGYKKAVIRPQPDPRIGKAEMKMHTASGLYESAWYYEDGGIRFEITVPFDCEAVLILPDGREYQLTAGNYRF</sequence>